<organism evidence="3 4">
    <name type="scientific">Streptomyces boetiae</name>
    <dbReference type="NCBI Taxonomy" id="3075541"/>
    <lineage>
        <taxon>Bacteria</taxon>
        <taxon>Bacillati</taxon>
        <taxon>Actinomycetota</taxon>
        <taxon>Actinomycetes</taxon>
        <taxon>Kitasatosporales</taxon>
        <taxon>Streptomycetaceae</taxon>
        <taxon>Streptomyces</taxon>
    </lineage>
</organism>
<dbReference type="InterPro" id="IPR018376">
    <property type="entry name" value="Enoyl-CoA_hyd/isom_CS"/>
</dbReference>
<dbReference type="InterPro" id="IPR029045">
    <property type="entry name" value="ClpP/crotonase-like_dom_sf"/>
</dbReference>
<dbReference type="CDD" id="cd06558">
    <property type="entry name" value="crotonase-like"/>
    <property type="match status" value="1"/>
</dbReference>
<dbReference type="InterPro" id="IPR001753">
    <property type="entry name" value="Enoyl-CoA_hydra/iso"/>
</dbReference>
<evidence type="ECO:0000313" key="4">
    <source>
        <dbReference type="Proteomes" id="UP001183388"/>
    </source>
</evidence>
<dbReference type="PROSITE" id="PS00166">
    <property type="entry name" value="ENOYL_COA_HYDRATASE"/>
    <property type="match status" value="1"/>
</dbReference>
<accession>A0ABU2L4Q2</accession>
<dbReference type="PANTHER" id="PTHR42964:SF1">
    <property type="entry name" value="POLYKETIDE BIOSYNTHESIS ENOYL-COA HYDRATASE PKSH-RELATED"/>
    <property type="match status" value="1"/>
</dbReference>
<protein>
    <submittedName>
        <fullName evidence="3">Enoyl-CoA hydratase/isomerase family protein</fullName>
    </submittedName>
</protein>
<dbReference type="EMBL" id="JAVREN010000006">
    <property type="protein sequence ID" value="MDT0306539.1"/>
    <property type="molecule type" value="Genomic_DNA"/>
</dbReference>
<sequence length="255" mass="26644">MLPDPKTLLVSREEHVAHVRFNTPDSGNLVTEAVLDELIAVLTAVRDDPAVRVVTLSGAGPDFSLGGDREESVGLMEEDPGGAAVGRLVAKARQACDALAAGGAVSIARLHGRVVGAGLALALFCDLRAGAEGSTFRMPELALGVPLAWGGALPRLVQEAGAARVRELLLFGGSFDAARAQELAILHRVVPEEELDGVIAGWVRPLVRRSPTALRVTRTLLNAHLASSRLADATLLDGPLMASVLAMGQRPARGR</sequence>
<dbReference type="InterPro" id="IPR051683">
    <property type="entry name" value="Enoyl-CoA_Hydratase/Isomerase"/>
</dbReference>
<evidence type="ECO:0000256" key="2">
    <source>
        <dbReference type="RuleBase" id="RU003707"/>
    </source>
</evidence>
<reference evidence="4" key="1">
    <citation type="submission" date="2023-07" db="EMBL/GenBank/DDBJ databases">
        <title>30 novel species of actinomycetes from the DSMZ collection.</title>
        <authorList>
            <person name="Nouioui I."/>
        </authorList>
    </citation>
    <scope>NUCLEOTIDE SEQUENCE [LARGE SCALE GENOMIC DNA]</scope>
    <source>
        <strain evidence="4">DSM 44917</strain>
    </source>
</reference>
<proteinExistence type="inferred from homology"/>
<gene>
    <name evidence="3" type="ORF">RM780_06140</name>
</gene>
<dbReference type="PANTHER" id="PTHR42964">
    <property type="entry name" value="ENOYL-COA HYDRATASE"/>
    <property type="match status" value="1"/>
</dbReference>
<name>A0ABU2L4Q2_9ACTN</name>
<comment type="similarity">
    <text evidence="1 2">Belongs to the enoyl-CoA hydratase/isomerase family.</text>
</comment>
<comment type="caution">
    <text evidence="3">The sequence shown here is derived from an EMBL/GenBank/DDBJ whole genome shotgun (WGS) entry which is preliminary data.</text>
</comment>
<dbReference type="RefSeq" id="WP_311629467.1">
    <property type="nucleotide sequence ID" value="NZ_JAVREN010000006.1"/>
</dbReference>
<keyword evidence="4" id="KW-1185">Reference proteome</keyword>
<evidence type="ECO:0000256" key="1">
    <source>
        <dbReference type="ARBA" id="ARBA00005254"/>
    </source>
</evidence>
<dbReference type="Gene3D" id="3.90.226.10">
    <property type="entry name" value="2-enoyl-CoA Hydratase, Chain A, domain 1"/>
    <property type="match status" value="1"/>
</dbReference>
<dbReference type="Pfam" id="PF00378">
    <property type="entry name" value="ECH_1"/>
    <property type="match status" value="1"/>
</dbReference>
<dbReference type="Proteomes" id="UP001183388">
    <property type="component" value="Unassembled WGS sequence"/>
</dbReference>
<evidence type="ECO:0000313" key="3">
    <source>
        <dbReference type="EMBL" id="MDT0306539.1"/>
    </source>
</evidence>
<dbReference type="SUPFAM" id="SSF52096">
    <property type="entry name" value="ClpP/crotonase"/>
    <property type="match status" value="1"/>
</dbReference>